<dbReference type="RefSeq" id="WP_231702583.1">
    <property type="nucleotide sequence ID" value="NZ_BFAV01000004.1"/>
</dbReference>
<dbReference type="CDD" id="cd16914">
    <property type="entry name" value="EcfT"/>
    <property type="match status" value="1"/>
</dbReference>
<dbReference type="GO" id="GO:0005886">
    <property type="term" value="C:plasma membrane"/>
    <property type="evidence" value="ECO:0007669"/>
    <property type="project" value="UniProtKB-ARBA"/>
</dbReference>
<comment type="subcellular location">
    <subcellularLocation>
        <location evidence="1">Membrane</location>
        <topology evidence="1">Multi-pass membrane protein</topology>
    </subcellularLocation>
</comment>
<keyword evidence="4 6" id="KW-1133">Transmembrane helix</keyword>
<comment type="caution">
    <text evidence="7">The sequence shown here is derived from an EMBL/GenBank/DDBJ whole genome shotgun (WGS) entry which is preliminary data.</text>
</comment>
<dbReference type="Pfam" id="PF02361">
    <property type="entry name" value="CbiQ"/>
    <property type="match status" value="1"/>
</dbReference>
<feature type="transmembrane region" description="Helical" evidence="6">
    <location>
        <begin position="245"/>
        <end position="263"/>
    </location>
</feature>
<feature type="transmembrane region" description="Helical" evidence="6">
    <location>
        <begin position="69"/>
        <end position="86"/>
    </location>
</feature>
<dbReference type="Proteomes" id="UP000239549">
    <property type="component" value="Unassembled WGS sequence"/>
</dbReference>
<accession>A0A2L2XDL9</accession>
<feature type="transmembrane region" description="Helical" evidence="6">
    <location>
        <begin position="106"/>
        <end position="127"/>
    </location>
</feature>
<gene>
    <name evidence="7" type="ORF">DCCM_0105</name>
</gene>
<keyword evidence="3 6" id="KW-0812">Transmembrane</keyword>
<evidence type="ECO:0000256" key="2">
    <source>
        <dbReference type="ARBA" id="ARBA00022475"/>
    </source>
</evidence>
<evidence type="ECO:0000256" key="4">
    <source>
        <dbReference type="ARBA" id="ARBA00022989"/>
    </source>
</evidence>
<evidence type="ECO:0000256" key="3">
    <source>
        <dbReference type="ARBA" id="ARBA00022692"/>
    </source>
</evidence>
<dbReference type="EMBL" id="BFAV01000004">
    <property type="protein sequence ID" value="GBF31921.1"/>
    <property type="molecule type" value="Genomic_DNA"/>
</dbReference>
<name>A0A2L2XDL9_9FIRM</name>
<dbReference type="PANTHER" id="PTHR34857:SF2">
    <property type="entry name" value="SLL0384 PROTEIN"/>
    <property type="match status" value="1"/>
</dbReference>
<evidence type="ECO:0000313" key="7">
    <source>
        <dbReference type="EMBL" id="GBF31921.1"/>
    </source>
</evidence>
<dbReference type="InterPro" id="IPR051611">
    <property type="entry name" value="ECF_transporter_component"/>
</dbReference>
<organism evidence="7 8">
    <name type="scientific">Desulfocucumis palustris</name>
    <dbReference type="NCBI Taxonomy" id="1898651"/>
    <lineage>
        <taxon>Bacteria</taxon>
        <taxon>Bacillati</taxon>
        <taxon>Bacillota</taxon>
        <taxon>Clostridia</taxon>
        <taxon>Eubacteriales</taxon>
        <taxon>Desulfocucumaceae</taxon>
        <taxon>Desulfocucumis</taxon>
    </lineage>
</organism>
<keyword evidence="5 6" id="KW-0472">Membrane</keyword>
<reference evidence="8" key="1">
    <citation type="submission" date="2018-02" db="EMBL/GenBank/DDBJ databases">
        <title>Genome sequence of Desulfocucumis palustris strain NAW-5.</title>
        <authorList>
            <person name="Watanabe M."/>
            <person name="Kojima H."/>
            <person name="Fukui M."/>
        </authorList>
    </citation>
    <scope>NUCLEOTIDE SEQUENCE [LARGE SCALE GENOMIC DNA]</scope>
    <source>
        <strain evidence="8">NAW-5</strain>
    </source>
</reference>
<dbReference type="AlphaFoldDB" id="A0A2L2XDL9"/>
<sequence length="269" mass="29106">MFDGLMVGQYIPANSPVHRLDPRTKILSMLLLITAAALAKGTGFLPVAAVSVFALLLSRVPFLFLWRGFKALWVILFITFILQIFFTPGETIYTAGPLTITKEGLLLGGQMLLRLVLLILISSLLTMTTTPVGLTAGIEHLGRPLQRFGVPVHEMAMMMTIALRFVPTLLQEAFTVSRAQQSRGAGLSGVTLERKFTALVSLMVPVFAGAFRRAEELSTAMETRCYHGGAGRTKMKLLTYHPGDYMALAVSLAVPLAVLALRLSGSNGG</sequence>
<dbReference type="InterPro" id="IPR003339">
    <property type="entry name" value="ABC/ECF_trnsptr_transmembrane"/>
</dbReference>
<evidence type="ECO:0000256" key="6">
    <source>
        <dbReference type="SAM" id="Phobius"/>
    </source>
</evidence>
<evidence type="ECO:0000313" key="8">
    <source>
        <dbReference type="Proteomes" id="UP000239549"/>
    </source>
</evidence>
<evidence type="ECO:0000256" key="1">
    <source>
        <dbReference type="ARBA" id="ARBA00004141"/>
    </source>
</evidence>
<keyword evidence="2" id="KW-1003">Cell membrane</keyword>
<protein>
    <submittedName>
        <fullName evidence="7">Transmembrane component of general energizing module of ECF transporters</fullName>
    </submittedName>
</protein>
<feature type="transmembrane region" description="Helical" evidence="6">
    <location>
        <begin position="26"/>
        <end position="57"/>
    </location>
</feature>
<keyword evidence="8" id="KW-1185">Reference proteome</keyword>
<dbReference type="PANTHER" id="PTHR34857">
    <property type="entry name" value="SLL0384 PROTEIN"/>
    <property type="match status" value="1"/>
</dbReference>
<evidence type="ECO:0000256" key="5">
    <source>
        <dbReference type="ARBA" id="ARBA00023136"/>
    </source>
</evidence>
<proteinExistence type="predicted"/>